<dbReference type="Gene3D" id="3.10.20.90">
    <property type="entry name" value="Phosphatidylinositol 3-kinase Catalytic Subunit, Chain A, domain 1"/>
    <property type="match status" value="1"/>
</dbReference>
<name>A0A2A9NXI1_9AGAR</name>
<feature type="region of interest" description="Disordered" evidence="5">
    <location>
        <begin position="85"/>
        <end position="107"/>
    </location>
</feature>
<dbReference type="InterPro" id="IPR029071">
    <property type="entry name" value="Ubiquitin-like_domsf"/>
</dbReference>
<feature type="compositionally biased region" description="Low complexity" evidence="5">
    <location>
        <begin position="376"/>
        <end position="412"/>
    </location>
</feature>
<gene>
    <name evidence="7" type="ORF">AMATHDRAFT_139666</name>
</gene>
<dbReference type="Pfam" id="PF00240">
    <property type="entry name" value="ubiquitin"/>
    <property type="match status" value="1"/>
</dbReference>
<dbReference type="InterPro" id="IPR000626">
    <property type="entry name" value="Ubiquitin-like_dom"/>
</dbReference>
<proteinExistence type="predicted"/>
<dbReference type="PANTHER" id="PTHR12943:SF27">
    <property type="entry name" value="HOMOCYSTEINE-INDUCED ENDOPLASMIC RETICULUM PROTEIN, ISOFORM A"/>
    <property type="match status" value="1"/>
</dbReference>
<dbReference type="GO" id="GO:0030968">
    <property type="term" value="P:endoplasmic reticulum unfolded protein response"/>
    <property type="evidence" value="ECO:0007669"/>
    <property type="project" value="TreeGrafter"/>
</dbReference>
<evidence type="ECO:0000256" key="4">
    <source>
        <dbReference type="ARBA" id="ARBA00023136"/>
    </source>
</evidence>
<evidence type="ECO:0000256" key="3">
    <source>
        <dbReference type="ARBA" id="ARBA00022989"/>
    </source>
</evidence>
<dbReference type="OrthoDB" id="21589at2759"/>
<accession>A0A2A9NXI1</accession>
<keyword evidence="3" id="KW-1133">Transmembrane helix</keyword>
<keyword evidence="8" id="KW-1185">Reference proteome</keyword>
<dbReference type="Proteomes" id="UP000242287">
    <property type="component" value="Unassembled WGS sequence"/>
</dbReference>
<protein>
    <recommendedName>
        <fullName evidence="6">Ubiquitin-like domain-containing protein</fullName>
    </recommendedName>
</protein>
<dbReference type="AlphaFoldDB" id="A0A2A9NXI1"/>
<dbReference type="SUPFAM" id="SSF54236">
    <property type="entry name" value="Ubiquitin-like"/>
    <property type="match status" value="1"/>
</dbReference>
<reference evidence="7 8" key="1">
    <citation type="submission" date="2014-02" db="EMBL/GenBank/DDBJ databases">
        <title>Transposable element dynamics among asymbiotic and ectomycorrhizal Amanita fungi.</title>
        <authorList>
            <consortium name="DOE Joint Genome Institute"/>
            <person name="Hess J."/>
            <person name="Skrede I."/>
            <person name="Wolfe B."/>
            <person name="LaButti K."/>
            <person name="Ohm R.A."/>
            <person name="Grigoriev I.V."/>
            <person name="Pringle A."/>
        </authorList>
    </citation>
    <scope>NUCLEOTIDE SEQUENCE [LARGE SCALE GENOMIC DNA]</scope>
    <source>
        <strain evidence="7 8">SKay4041</strain>
    </source>
</reference>
<evidence type="ECO:0000256" key="2">
    <source>
        <dbReference type="ARBA" id="ARBA00022692"/>
    </source>
</evidence>
<evidence type="ECO:0000313" key="8">
    <source>
        <dbReference type="Proteomes" id="UP000242287"/>
    </source>
</evidence>
<keyword evidence="2" id="KW-0812">Transmembrane</keyword>
<dbReference type="EMBL" id="KZ301978">
    <property type="protein sequence ID" value="PFH52540.1"/>
    <property type="molecule type" value="Genomic_DNA"/>
</dbReference>
<evidence type="ECO:0000259" key="6">
    <source>
        <dbReference type="PROSITE" id="PS50053"/>
    </source>
</evidence>
<evidence type="ECO:0000313" key="7">
    <source>
        <dbReference type="EMBL" id="PFH52540.1"/>
    </source>
</evidence>
<dbReference type="GO" id="GO:0016020">
    <property type="term" value="C:membrane"/>
    <property type="evidence" value="ECO:0007669"/>
    <property type="project" value="UniProtKB-SubCell"/>
</dbReference>
<dbReference type="PANTHER" id="PTHR12943">
    <property type="entry name" value="HOMOCYSTEINE-RESPONSIVE ENDOPLASMIC RETICULUM-RESIDENT UNIQUITIN-LIKE DOMAIN HERPUD PROTEIN FAMILY MEMBER"/>
    <property type="match status" value="1"/>
</dbReference>
<dbReference type="InterPro" id="IPR039751">
    <property type="entry name" value="HERPUD1/2"/>
</dbReference>
<dbReference type="PROSITE" id="PS50053">
    <property type="entry name" value="UBIQUITIN_2"/>
    <property type="match status" value="1"/>
</dbReference>
<feature type="compositionally biased region" description="Basic and acidic residues" evidence="5">
    <location>
        <begin position="364"/>
        <end position="375"/>
    </location>
</feature>
<evidence type="ECO:0000256" key="1">
    <source>
        <dbReference type="ARBA" id="ARBA00004370"/>
    </source>
</evidence>
<keyword evidence="4" id="KW-0472">Membrane</keyword>
<evidence type="ECO:0000256" key="5">
    <source>
        <dbReference type="SAM" id="MobiDB-lite"/>
    </source>
</evidence>
<feature type="region of interest" description="Disordered" evidence="5">
    <location>
        <begin position="364"/>
        <end position="412"/>
    </location>
</feature>
<feature type="domain" description="Ubiquitin-like" evidence="6">
    <location>
        <begin position="4"/>
        <end position="65"/>
    </location>
</feature>
<comment type="subcellular location">
    <subcellularLocation>
        <location evidence="1">Membrane</location>
    </subcellularLocation>
</comment>
<feature type="region of interest" description="Disordered" evidence="5">
    <location>
        <begin position="491"/>
        <end position="516"/>
    </location>
</feature>
<sequence>MSLVELRVELPAYSHSFNVNVQHDSTILIVKQEISQVCPGNPRIEGQRLIWRGRYLNDDECVSDLWKSQNEPRIIHLVVHPSGWTSAPPSLTSSRPSISTKHDNTSESILASPRMPLRAPSFRYQPPTQTIQTVFDRLNGPPPVESSPMDYIQWKHDSAICALLYGYQLPWCGAGSLQICRAWAQSHIQSHGYEWPAVLDEDFPPATEGGVRYEQTLIDGFPFLSLADFNGTPTPFQSHAIKTLSCTFSILSLDLSATRPVPPASSSVPGNNAPDVNVLLQQLGLPPLRLQDQMARGNNQNRVMPEIRDLPLRPLLAPLLFLIFRTCLLLYFVAPARKPVFGMLILAWMLYEIWQPIRNAFDRNQQRADADDQRRQNNPPGNNANINDAVNGEPRQQQQPQQPHRAQERGAAGARQLNGRAMNGGSLLDALAGINLNAEQQVIRMTPGTTVEEPSLGRKITTFLTLLVTTTHPAVWNRRRVALRRREGQLRTEANMRDDNEGESERREEGDGEGRRRPEWVRRYIERVVAREWGEESD</sequence>
<organism evidence="7 8">
    <name type="scientific">Amanita thiersii Skay4041</name>
    <dbReference type="NCBI Taxonomy" id="703135"/>
    <lineage>
        <taxon>Eukaryota</taxon>
        <taxon>Fungi</taxon>
        <taxon>Dikarya</taxon>
        <taxon>Basidiomycota</taxon>
        <taxon>Agaricomycotina</taxon>
        <taxon>Agaricomycetes</taxon>
        <taxon>Agaricomycetidae</taxon>
        <taxon>Agaricales</taxon>
        <taxon>Pluteineae</taxon>
        <taxon>Amanitaceae</taxon>
        <taxon>Amanita</taxon>
    </lineage>
</organism>
<dbReference type="STRING" id="703135.A0A2A9NXI1"/>
<feature type="compositionally biased region" description="Polar residues" evidence="5">
    <location>
        <begin position="85"/>
        <end position="99"/>
    </location>
</feature>